<dbReference type="AlphaFoldDB" id="A0A7Y4MQQ4"/>
<comment type="cofactor">
    <cofactor evidence="1">
        <name>pyridoxal 5'-phosphate</name>
        <dbReference type="ChEBI" id="CHEBI:597326"/>
    </cofactor>
</comment>
<organism evidence="5 6">
    <name type="scientific">Myxococcus xanthus</name>
    <dbReference type="NCBI Taxonomy" id="34"/>
    <lineage>
        <taxon>Bacteria</taxon>
        <taxon>Pseudomonadati</taxon>
        <taxon>Myxococcota</taxon>
        <taxon>Myxococcia</taxon>
        <taxon>Myxococcales</taxon>
        <taxon>Cystobacterineae</taxon>
        <taxon>Myxococcaceae</taxon>
        <taxon>Myxococcus</taxon>
    </lineage>
</organism>
<evidence type="ECO:0000256" key="3">
    <source>
        <dbReference type="SAM" id="MobiDB-lite"/>
    </source>
</evidence>
<keyword evidence="2" id="KW-0663">Pyridoxal phosphate</keyword>
<evidence type="ECO:0000259" key="4">
    <source>
        <dbReference type="Pfam" id="PF00291"/>
    </source>
</evidence>
<proteinExistence type="predicted"/>
<evidence type="ECO:0000256" key="2">
    <source>
        <dbReference type="ARBA" id="ARBA00022898"/>
    </source>
</evidence>
<keyword evidence="5" id="KW-0456">Lyase</keyword>
<dbReference type="Gene3D" id="3.40.50.1100">
    <property type="match status" value="2"/>
</dbReference>
<accession>A0A7Y4MQQ4</accession>
<dbReference type="EMBL" id="JABFNT010000011">
    <property type="protein sequence ID" value="NOJ77698.1"/>
    <property type="molecule type" value="Genomic_DNA"/>
</dbReference>
<protein>
    <submittedName>
        <fullName evidence="5">PLP-dependent lyase/thiolase</fullName>
    </submittedName>
</protein>
<dbReference type="Proteomes" id="UP000533080">
    <property type="component" value="Unassembled WGS sequence"/>
</dbReference>
<evidence type="ECO:0000256" key="1">
    <source>
        <dbReference type="ARBA" id="ARBA00001933"/>
    </source>
</evidence>
<dbReference type="InterPro" id="IPR001926">
    <property type="entry name" value="TrpB-like_PALP"/>
</dbReference>
<evidence type="ECO:0000313" key="5">
    <source>
        <dbReference type="EMBL" id="NOJ77698.1"/>
    </source>
</evidence>
<gene>
    <name evidence="5" type="ORF">HNV28_04970</name>
</gene>
<dbReference type="GO" id="GO:0016829">
    <property type="term" value="F:lyase activity"/>
    <property type="evidence" value="ECO:0007669"/>
    <property type="project" value="UniProtKB-KW"/>
</dbReference>
<sequence>MEPPLTIAQPSSSRGFSLQPPGRGECPGPVSGRTSGPRPDSPRAARLAWDAPTGEVGDGGSRMRVVFPLSRPWPGGPVVLWGGALPAGSLKYLTFSHHLQSAPAETKGLVELSGASSALALDALGRERGLPVVALTDTMGTAYLRANGFGGEVRTVHGFTQAWELALDYERQGWFWPRQLANGALVESVESWTTRLLDIVQDVYPAVRCVVCGFGTGATVAGLYRPFSAAGYEVVGLQPASGRTMPGWRRWAEQSLGSKDLFYPYREDVPLETADAKAVDALAALLAWARSERRPEEVLVISHNARPPFE</sequence>
<dbReference type="SUPFAM" id="SSF53686">
    <property type="entry name" value="Tryptophan synthase beta subunit-like PLP-dependent enzymes"/>
    <property type="match status" value="1"/>
</dbReference>
<feature type="region of interest" description="Disordered" evidence="3">
    <location>
        <begin position="1"/>
        <end position="45"/>
    </location>
</feature>
<reference evidence="5 6" key="1">
    <citation type="submission" date="2020-05" db="EMBL/GenBank/DDBJ databases">
        <authorList>
            <person name="Whitworth D."/>
        </authorList>
    </citation>
    <scope>NUCLEOTIDE SEQUENCE [LARGE SCALE GENOMIC DNA]</scope>
    <source>
        <strain evidence="5 6">AM005</strain>
    </source>
</reference>
<dbReference type="Pfam" id="PF00291">
    <property type="entry name" value="PALP"/>
    <property type="match status" value="1"/>
</dbReference>
<comment type="caution">
    <text evidence="5">The sequence shown here is derived from an EMBL/GenBank/DDBJ whole genome shotgun (WGS) entry which is preliminary data.</text>
</comment>
<evidence type="ECO:0000313" key="6">
    <source>
        <dbReference type="Proteomes" id="UP000533080"/>
    </source>
</evidence>
<feature type="domain" description="Tryptophan synthase beta chain-like PALP" evidence="4">
    <location>
        <begin position="86"/>
        <end position="269"/>
    </location>
</feature>
<name>A0A7Y4MQQ4_MYXXA</name>
<dbReference type="InterPro" id="IPR036052">
    <property type="entry name" value="TrpB-like_PALP_sf"/>
</dbReference>